<feature type="compositionally biased region" description="Polar residues" evidence="14">
    <location>
        <begin position="1081"/>
        <end position="1095"/>
    </location>
</feature>
<dbReference type="RefSeq" id="XP_049264593.1">
    <property type="nucleotide sequence ID" value="XM_049405817.1"/>
</dbReference>
<feature type="region of interest" description="Disordered" evidence="14">
    <location>
        <begin position="1272"/>
        <end position="1297"/>
    </location>
</feature>
<dbReference type="GO" id="GO:0001558">
    <property type="term" value="P:regulation of cell growth"/>
    <property type="evidence" value="ECO:0007669"/>
    <property type="project" value="UniProtKB-ARBA"/>
</dbReference>
<evidence type="ECO:0000256" key="10">
    <source>
        <dbReference type="ARBA" id="ARBA00023054"/>
    </source>
</evidence>
<dbReference type="GO" id="GO:0005940">
    <property type="term" value="C:septin ring"/>
    <property type="evidence" value="ECO:0007669"/>
    <property type="project" value="UniProtKB-ARBA"/>
</dbReference>
<feature type="region of interest" description="Disordered" evidence="14">
    <location>
        <begin position="59"/>
        <end position="90"/>
    </location>
</feature>
<keyword evidence="9 13" id="KW-0067">ATP-binding</keyword>
<feature type="region of interest" description="Disordered" evidence="14">
    <location>
        <begin position="622"/>
        <end position="645"/>
    </location>
</feature>
<keyword evidence="10" id="KW-0175">Coiled coil</keyword>
<dbReference type="PANTHER" id="PTHR24346:SF110">
    <property type="entry name" value="NON-SPECIFIC SERINE_THREONINE PROTEIN KINASE"/>
    <property type="match status" value="1"/>
</dbReference>
<evidence type="ECO:0000313" key="17">
    <source>
        <dbReference type="Proteomes" id="UP000694255"/>
    </source>
</evidence>
<evidence type="ECO:0000256" key="12">
    <source>
        <dbReference type="ARBA" id="ARBA00048679"/>
    </source>
</evidence>
<evidence type="ECO:0000256" key="8">
    <source>
        <dbReference type="ARBA" id="ARBA00022777"/>
    </source>
</evidence>
<reference evidence="16 17" key="1">
    <citation type="journal article" date="2021" name="DNA Res.">
        <title>Genome analysis of Candida subhashii reveals its hybrid nature and dual mitochondrial genome conformations.</title>
        <authorList>
            <person name="Mixao V."/>
            <person name="Hegedusova E."/>
            <person name="Saus E."/>
            <person name="Pryszcz L.P."/>
            <person name="Cillingova A."/>
            <person name="Nosek J."/>
            <person name="Gabaldon T."/>
        </authorList>
    </citation>
    <scope>NUCLEOTIDE SEQUENCE [LARGE SCALE GENOMIC DNA]</scope>
    <source>
        <strain evidence="16 17">CBS 10753</strain>
    </source>
</reference>
<keyword evidence="4" id="KW-0723">Serine/threonine-protein kinase</keyword>
<dbReference type="InterPro" id="IPR008271">
    <property type="entry name" value="Ser/Thr_kinase_AS"/>
</dbReference>
<feature type="compositionally biased region" description="Acidic residues" evidence="14">
    <location>
        <begin position="1066"/>
        <end position="1080"/>
    </location>
</feature>
<dbReference type="GO" id="GO:0005935">
    <property type="term" value="C:cellular bud neck"/>
    <property type="evidence" value="ECO:0007669"/>
    <property type="project" value="UniProtKB-SubCell"/>
</dbReference>
<feature type="region of interest" description="Disordered" evidence="14">
    <location>
        <begin position="1334"/>
        <end position="1354"/>
    </location>
</feature>
<proteinExistence type="inferred from homology"/>
<comment type="subcellular location">
    <subcellularLocation>
        <location evidence="1">Bud neck</location>
    </subcellularLocation>
</comment>
<evidence type="ECO:0000256" key="3">
    <source>
        <dbReference type="ARBA" id="ARBA00012513"/>
    </source>
</evidence>
<dbReference type="PROSITE" id="PS00107">
    <property type="entry name" value="PROTEIN_KINASE_ATP"/>
    <property type="match status" value="1"/>
</dbReference>
<comment type="caution">
    <text evidence="16">The sequence shown here is derived from an EMBL/GenBank/DDBJ whole genome shotgun (WGS) entry which is preliminary data.</text>
</comment>
<dbReference type="GO" id="GO:0005524">
    <property type="term" value="F:ATP binding"/>
    <property type="evidence" value="ECO:0007669"/>
    <property type="project" value="UniProtKB-UniRule"/>
</dbReference>
<dbReference type="GO" id="GO:0004674">
    <property type="term" value="F:protein serine/threonine kinase activity"/>
    <property type="evidence" value="ECO:0007669"/>
    <property type="project" value="UniProtKB-KW"/>
</dbReference>
<dbReference type="Pfam" id="PF00069">
    <property type="entry name" value="Pkinase"/>
    <property type="match status" value="1"/>
</dbReference>
<dbReference type="GO" id="GO:0030447">
    <property type="term" value="P:filamentous growth"/>
    <property type="evidence" value="ECO:0007669"/>
    <property type="project" value="UniProtKB-ARBA"/>
</dbReference>
<dbReference type="EC" id="2.7.11.1" evidence="3"/>
<evidence type="ECO:0000259" key="15">
    <source>
        <dbReference type="PROSITE" id="PS50011"/>
    </source>
</evidence>
<feature type="region of interest" description="Disordered" evidence="14">
    <location>
        <begin position="1046"/>
        <end position="1103"/>
    </location>
</feature>
<feature type="binding site" evidence="13">
    <location>
        <position position="110"/>
    </location>
    <ligand>
        <name>ATP</name>
        <dbReference type="ChEBI" id="CHEBI:30616"/>
    </ligand>
</feature>
<dbReference type="FunFam" id="1.10.510.10:FF:000394">
    <property type="entry name" value="Serine/threonine-protein kinase HSL1"/>
    <property type="match status" value="1"/>
</dbReference>
<keyword evidence="6" id="KW-0808">Transferase</keyword>
<organism evidence="16 17">
    <name type="scientific">[Candida] subhashii</name>
    <dbReference type="NCBI Taxonomy" id="561895"/>
    <lineage>
        <taxon>Eukaryota</taxon>
        <taxon>Fungi</taxon>
        <taxon>Dikarya</taxon>
        <taxon>Ascomycota</taxon>
        <taxon>Saccharomycotina</taxon>
        <taxon>Pichiomycetes</taxon>
        <taxon>Debaryomycetaceae</taxon>
        <taxon>Spathaspora</taxon>
    </lineage>
</organism>
<dbReference type="PANTHER" id="PTHR24346">
    <property type="entry name" value="MAP/MICROTUBULE AFFINITY-REGULATING KINASE"/>
    <property type="match status" value="1"/>
</dbReference>
<dbReference type="OrthoDB" id="504170at2759"/>
<evidence type="ECO:0000256" key="7">
    <source>
        <dbReference type="ARBA" id="ARBA00022741"/>
    </source>
</evidence>
<evidence type="ECO:0000256" key="5">
    <source>
        <dbReference type="ARBA" id="ARBA00022553"/>
    </source>
</evidence>
<comment type="catalytic activity">
    <reaction evidence="12">
        <text>L-seryl-[protein] + ATP = O-phospho-L-seryl-[protein] + ADP + H(+)</text>
        <dbReference type="Rhea" id="RHEA:17989"/>
        <dbReference type="Rhea" id="RHEA-COMP:9863"/>
        <dbReference type="Rhea" id="RHEA-COMP:11604"/>
        <dbReference type="ChEBI" id="CHEBI:15378"/>
        <dbReference type="ChEBI" id="CHEBI:29999"/>
        <dbReference type="ChEBI" id="CHEBI:30616"/>
        <dbReference type="ChEBI" id="CHEBI:83421"/>
        <dbReference type="ChEBI" id="CHEBI:456216"/>
        <dbReference type="EC" id="2.7.11.1"/>
    </reaction>
</comment>
<dbReference type="Proteomes" id="UP000694255">
    <property type="component" value="Unassembled WGS sequence"/>
</dbReference>
<dbReference type="PROSITE" id="PS50011">
    <property type="entry name" value="PROTEIN_KINASE_DOM"/>
    <property type="match status" value="1"/>
</dbReference>
<evidence type="ECO:0000256" key="4">
    <source>
        <dbReference type="ARBA" id="ARBA00022527"/>
    </source>
</evidence>
<dbReference type="Pfam" id="PF16797">
    <property type="entry name" value="Fungal_KA1"/>
    <property type="match status" value="1"/>
</dbReference>
<dbReference type="InterPro" id="IPR000719">
    <property type="entry name" value="Prot_kinase_dom"/>
</dbReference>
<dbReference type="InterPro" id="IPR031850">
    <property type="entry name" value="Fungal_KA1_dom"/>
</dbReference>
<sequence length="1518" mass="170399">MTTLTQHTSHQFFDESIAYSEPTMISEIGPIHDTSINTTTHNNVDKVVQSVTIATKRLSQISTNTNNSNKKRKSQNKIGPWKLGRTLGRGSTGRVRLAKNIKTGKLAAVKIVPKANFKKLENPKYKRQDNPDNSLPYGIEREIIIMKLISHPNIMGLYDVWENKNDLYLILEYVEGGELFDYLIKRGKLQEFEAINYFKQIINGINYLHQFNICHRDLKPENLLLDFNKNIKIADFGMAALEVKEKLLETSCGSPHYASPEIVAGRNYHGAPSDIWSCGIILFALLTGHLPFDDENIRKLLLKVQSGKFVMPHDLSWDAKDLINKMLKVNPKDRISIDDILAHPLLTKYPEPNVSYASTMTLDLKNATIRPIGSIDKIDKEILKNLSVLFHNCDEQTIMARLLSPKKCPEKMFYYLLMKYRNDHISASSSLSSDMNDIGSSSRQSLPRSTSIVKTTIVDDETGETSYTTTRKILTKSSSIYSNKSLLKQATSKAVLANITNKANSSKAYAVSTPLNKKKVIHNNQVISSKSRNTSSRSLKSNISGHTPPGSSESAHTPSNSTKIPNQPPPVLKRRSTGLTLGDFETSPSKNVKTQSTTAILTRKSTGLSLGDFGDEITTTSPVKQQQNTKSPVPIQDPPVLKKKSTGLGMDKLVVVDDETAAFSDHHRKEQRESNKRRLTGTFGNKSLLNFELICDEAFGEHSKSQEVKTPARKTTIKRKNEGSLARKERELAERVHEMNEARERRMKAEEDARLLREEKLRLQEEERRLTELKLTQEQQELSDKQKAAMSRLQNHQSSNDFANLFSGNRRSATAPAPPITTHSLDPRANSLLRARTLANPDGSRNFARVHNVNENTTRTLQKLGIDVAPSPKKFSNGFKTSSSKNLALYLKTSTNEQDQVDDDADMDKENITLDKFNEIEDKRHSSSILRHSGTANTLNRTSTQSHFKSMLNDIDETRIVSKLDSVQIPRDETEHQDLIPNPRFSRFSIGGLISNDTVTNEEGDITILQNTLTGGGTVVRRSLYRNGSIKKSSTMLGLGIKVREHAKQKSQGDDVNVEAGKEDQFEAEVEDDDDDEETDVSSIGTEFSARTASSQRRESKQGDLLEVELSNYDLVSSRTAEIGKMNTEKPSVVNSKESLPLRQQEDDQATLASGSHSFEEEGQEEEEEHRSTFIAEGNIQDVDYSLAEETAMADDEENVGDTTRELARCRTSTGVFSVIHRSPRVELTKGEFTNETTVPETIINQVIELKPAQHTDSPLPSPAIDRQSQFVLEQEEEDKEDEEESPSRATTRRRKVVSINEKKEYIEQPPFTSPITNEEEPSVAPVMKRFALNPKRSAPKPPSAPQQSSDKWHDRFSRISAGSKPVSTTTEEKKSSWFMKFFKSLTGSSSKKDELSVPGTKYASRDIEIIDSSLTSDELIRVIRTQLELKKIEGSISKVVIDEEFGIISGVIPSKFSAGRKLKFSLEIIDLINSSSLHVIRNKGNDKGFHNFVNVVRYIIRNEEAMNRKRSSQIYNR</sequence>
<gene>
    <name evidence="16" type="ORF">J8A68_002102</name>
</gene>
<evidence type="ECO:0000256" key="1">
    <source>
        <dbReference type="ARBA" id="ARBA00004266"/>
    </source>
</evidence>
<feature type="region of interest" description="Disordered" evidence="14">
    <location>
        <begin position="521"/>
        <end position="597"/>
    </location>
</feature>
<dbReference type="InterPro" id="IPR017441">
    <property type="entry name" value="Protein_kinase_ATP_BS"/>
</dbReference>
<feature type="compositionally biased region" description="Polar residues" evidence="14">
    <location>
        <begin position="586"/>
        <end position="597"/>
    </location>
</feature>
<keyword evidence="8" id="KW-0418">Kinase</keyword>
<keyword evidence="7 13" id="KW-0547">Nucleotide-binding</keyword>
<name>A0A8J5QPP4_9ASCO</name>
<comment type="similarity">
    <text evidence="2">Belongs to the protein kinase superfamily. CAMK Ser/Thr protein kinase family. NIM1 subfamily.</text>
</comment>
<dbReference type="GeneID" id="73468903"/>
<feature type="compositionally biased region" description="Low complexity" evidence="14">
    <location>
        <begin position="59"/>
        <end position="68"/>
    </location>
</feature>
<feature type="region of interest" description="Disordered" evidence="14">
    <location>
        <begin position="1122"/>
        <end position="1180"/>
    </location>
</feature>
<evidence type="ECO:0000256" key="6">
    <source>
        <dbReference type="ARBA" id="ARBA00022679"/>
    </source>
</evidence>
<feature type="domain" description="Protein kinase" evidence="15">
    <location>
        <begin position="81"/>
        <end position="346"/>
    </location>
</feature>
<dbReference type="CDD" id="cd14081">
    <property type="entry name" value="STKc_BRSK1_2"/>
    <property type="match status" value="1"/>
</dbReference>
<feature type="compositionally biased region" description="Polar residues" evidence="14">
    <location>
        <begin position="622"/>
        <end position="631"/>
    </location>
</feature>
<dbReference type="PROSITE" id="PS00108">
    <property type="entry name" value="PROTEIN_KINASE_ST"/>
    <property type="match status" value="1"/>
</dbReference>
<evidence type="ECO:0000256" key="13">
    <source>
        <dbReference type="PROSITE-ProRule" id="PRU10141"/>
    </source>
</evidence>
<feature type="compositionally biased region" description="Polar residues" evidence="14">
    <location>
        <begin position="1129"/>
        <end position="1138"/>
    </location>
</feature>
<evidence type="ECO:0000256" key="2">
    <source>
        <dbReference type="ARBA" id="ARBA00010791"/>
    </source>
</evidence>
<evidence type="ECO:0000256" key="9">
    <source>
        <dbReference type="ARBA" id="ARBA00022840"/>
    </source>
</evidence>
<feature type="compositionally biased region" description="Polar residues" evidence="14">
    <location>
        <begin position="543"/>
        <end position="565"/>
    </location>
</feature>
<comment type="catalytic activity">
    <reaction evidence="11">
        <text>L-threonyl-[protein] + ATP = O-phospho-L-threonyl-[protein] + ADP + H(+)</text>
        <dbReference type="Rhea" id="RHEA:46608"/>
        <dbReference type="Rhea" id="RHEA-COMP:11060"/>
        <dbReference type="Rhea" id="RHEA-COMP:11605"/>
        <dbReference type="ChEBI" id="CHEBI:15378"/>
        <dbReference type="ChEBI" id="CHEBI:30013"/>
        <dbReference type="ChEBI" id="CHEBI:30616"/>
        <dbReference type="ChEBI" id="CHEBI:61977"/>
        <dbReference type="ChEBI" id="CHEBI:456216"/>
        <dbReference type="EC" id="2.7.11.1"/>
    </reaction>
</comment>
<keyword evidence="17" id="KW-1185">Reference proteome</keyword>
<evidence type="ECO:0000256" key="11">
    <source>
        <dbReference type="ARBA" id="ARBA00047899"/>
    </source>
</evidence>
<feature type="compositionally biased region" description="Low complexity" evidence="14">
    <location>
        <begin position="528"/>
        <end position="542"/>
    </location>
</feature>
<dbReference type="EMBL" id="JAGSYN010000096">
    <property type="protein sequence ID" value="KAG7664361.1"/>
    <property type="molecule type" value="Genomic_DNA"/>
</dbReference>
<feature type="region of interest" description="Disordered" evidence="14">
    <location>
        <begin position="703"/>
        <end position="730"/>
    </location>
</feature>
<feature type="compositionally biased region" description="Basic and acidic residues" evidence="14">
    <location>
        <begin position="719"/>
        <end position="730"/>
    </location>
</feature>
<dbReference type="GO" id="GO:0060258">
    <property type="term" value="P:negative regulation of filamentous growth"/>
    <property type="evidence" value="ECO:0007669"/>
    <property type="project" value="UniProtKB-ARBA"/>
</dbReference>
<feature type="compositionally biased region" description="Acidic residues" evidence="14">
    <location>
        <begin position="1274"/>
        <end position="1285"/>
    </location>
</feature>
<evidence type="ECO:0000313" key="16">
    <source>
        <dbReference type="EMBL" id="KAG7664361.1"/>
    </source>
</evidence>
<dbReference type="SMART" id="SM00220">
    <property type="entry name" value="S_TKc"/>
    <property type="match status" value="1"/>
</dbReference>
<keyword evidence="5" id="KW-0597">Phosphoprotein</keyword>
<accession>A0A8J5QPP4</accession>
<dbReference type="GO" id="GO:0035556">
    <property type="term" value="P:intracellular signal transduction"/>
    <property type="evidence" value="ECO:0007669"/>
    <property type="project" value="TreeGrafter"/>
</dbReference>
<evidence type="ECO:0000256" key="14">
    <source>
        <dbReference type="SAM" id="MobiDB-lite"/>
    </source>
</evidence>
<protein>
    <recommendedName>
        <fullName evidence="3">non-specific serine/threonine protein kinase</fullName>
        <ecNumber evidence="3">2.7.11.1</ecNumber>
    </recommendedName>
</protein>